<reference evidence="3 4" key="1">
    <citation type="submission" date="2019-05" db="EMBL/GenBank/DDBJ databases">
        <authorList>
            <consortium name="Science for Life Laboratories"/>
        </authorList>
    </citation>
    <scope>NUCLEOTIDE SEQUENCE [LARGE SCALE GENOMIC DNA]</scope>
    <source>
        <strain evidence="3">Soil9</strain>
    </source>
</reference>
<dbReference type="EMBL" id="LR593886">
    <property type="protein sequence ID" value="VTR94058.1"/>
    <property type="molecule type" value="Genomic_DNA"/>
</dbReference>
<keyword evidence="1" id="KW-0175">Coiled coil</keyword>
<evidence type="ECO:0000256" key="2">
    <source>
        <dbReference type="SAM" id="MobiDB-lite"/>
    </source>
</evidence>
<evidence type="ECO:0000313" key="3">
    <source>
        <dbReference type="EMBL" id="VTR94058.1"/>
    </source>
</evidence>
<protein>
    <submittedName>
        <fullName evidence="3">Uncharacterized protein</fullName>
    </submittedName>
</protein>
<dbReference type="KEGG" id="gms:SOIL9_36560"/>
<dbReference type="AlphaFoldDB" id="A0A6P2CY53"/>
<organism evidence="3 4">
    <name type="scientific">Gemmata massiliana</name>
    <dbReference type="NCBI Taxonomy" id="1210884"/>
    <lineage>
        <taxon>Bacteria</taxon>
        <taxon>Pseudomonadati</taxon>
        <taxon>Planctomycetota</taxon>
        <taxon>Planctomycetia</taxon>
        <taxon>Gemmatales</taxon>
        <taxon>Gemmataceae</taxon>
        <taxon>Gemmata</taxon>
    </lineage>
</organism>
<name>A0A6P2CY53_9BACT</name>
<gene>
    <name evidence="3" type="ORF">SOIL9_36560</name>
</gene>
<sequence>MADGDSNAESIPRPRRGRSDADETVITLLAGGATIREAAATSGVSERTITRRLKEPAFRHRVSEVRAELMATAAARLAGGMSEAADVLRDQLKSADPHVRHKSAVKLIELTLKVQEVTELRQKLEELERRLEGVKS</sequence>
<feature type="region of interest" description="Disordered" evidence="2">
    <location>
        <begin position="1"/>
        <end position="23"/>
    </location>
</feature>
<dbReference type="RefSeq" id="WP_162668679.1">
    <property type="nucleotide sequence ID" value="NZ_LR593886.1"/>
</dbReference>
<accession>A0A6P2CY53</accession>
<evidence type="ECO:0000313" key="4">
    <source>
        <dbReference type="Proteomes" id="UP000464178"/>
    </source>
</evidence>
<evidence type="ECO:0000256" key="1">
    <source>
        <dbReference type="SAM" id="Coils"/>
    </source>
</evidence>
<feature type="coiled-coil region" evidence="1">
    <location>
        <begin position="107"/>
        <end position="134"/>
    </location>
</feature>
<proteinExistence type="predicted"/>
<keyword evidence="4" id="KW-1185">Reference proteome</keyword>
<dbReference type="Proteomes" id="UP000464178">
    <property type="component" value="Chromosome"/>
</dbReference>